<feature type="chain" id="PRO_5037229951" evidence="1">
    <location>
        <begin position="21"/>
        <end position="310"/>
    </location>
</feature>
<evidence type="ECO:0000256" key="1">
    <source>
        <dbReference type="SAM" id="SignalP"/>
    </source>
</evidence>
<dbReference type="Gene3D" id="3.40.190.10">
    <property type="entry name" value="Periplasmic binding protein-like II"/>
    <property type="match status" value="1"/>
</dbReference>
<evidence type="ECO:0000313" key="3">
    <source>
        <dbReference type="EMBL" id="GGK04199.1"/>
    </source>
</evidence>
<keyword evidence="1" id="KW-0732">Signal</keyword>
<evidence type="ECO:0000313" key="4">
    <source>
        <dbReference type="Proteomes" id="UP000635983"/>
    </source>
</evidence>
<dbReference type="Pfam" id="PF04069">
    <property type="entry name" value="OpuAC"/>
    <property type="match status" value="1"/>
</dbReference>
<dbReference type="InterPro" id="IPR007210">
    <property type="entry name" value="ABC_Gly_betaine_transp_sub-bd"/>
</dbReference>
<dbReference type="EMBL" id="BMPO01000008">
    <property type="protein sequence ID" value="GGK04199.1"/>
    <property type="molecule type" value="Genomic_DNA"/>
</dbReference>
<dbReference type="NCBIfam" id="TIGR03414">
    <property type="entry name" value="ABC_choline_bnd"/>
    <property type="match status" value="1"/>
</dbReference>
<feature type="signal peptide" evidence="1">
    <location>
        <begin position="1"/>
        <end position="20"/>
    </location>
</feature>
<proteinExistence type="predicted"/>
<dbReference type="GO" id="GO:0015871">
    <property type="term" value="P:choline transport"/>
    <property type="evidence" value="ECO:0007669"/>
    <property type="project" value="InterPro"/>
</dbReference>
<dbReference type="GO" id="GO:0042597">
    <property type="term" value="C:periplasmic space"/>
    <property type="evidence" value="ECO:0007669"/>
    <property type="project" value="InterPro"/>
</dbReference>
<gene>
    <name evidence="3" type="ORF">GCM10009304_32770</name>
</gene>
<dbReference type="SUPFAM" id="SSF53850">
    <property type="entry name" value="Periplasmic binding protein-like II"/>
    <property type="match status" value="1"/>
</dbReference>
<organism evidence="3 4">
    <name type="scientific">Pseudomonas matsuisoli</name>
    <dbReference type="NCBI Taxonomy" id="1515666"/>
    <lineage>
        <taxon>Bacteria</taxon>
        <taxon>Pseudomonadati</taxon>
        <taxon>Pseudomonadota</taxon>
        <taxon>Gammaproteobacteria</taxon>
        <taxon>Pseudomonadales</taxon>
        <taxon>Pseudomonadaceae</taxon>
        <taxon>Pseudomonas</taxon>
    </lineage>
</organism>
<dbReference type="RefSeq" id="WP_188984569.1">
    <property type="nucleotide sequence ID" value="NZ_BMPO01000008.1"/>
</dbReference>
<dbReference type="Gene3D" id="3.40.190.100">
    <property type="entry name" value="Glycine betaine-binding periplasmic protein, domain 2"/>
    <property type="match status" value="1"/>
</dbReference>
<evidence type="ECO:0000259" key="2">
    <source>
        <dbReference type="Pfam" id="PF04069"/>
    </source>
</evidence>
<dbReference type="Proteomes" id="UP000635983">
    <property type="component" value="Unassembled WGS sequence"/>
</dbReference>
<accession>A0A917Q0E5</accession>
<keyword evidence="4" id="KW-1185">Reference proteome</keyword>
<protein>
    <submittedName>
        <fullName evidence="3">Glycine/betaine ABC transporter substrate-binding protein</fullName>
    </submittedName>
</protein>
<dbReference type="InterPro" id="IPR017783">
    <property type="entry name" value="ABC_choline_sub-bd"/>
</dbReference>
<dbReference type="AlphaFoldDB" id="A0A917Q0E5"/>
<dbReference type="GO" id="GO:0043190">
    <property type="term" value="C:ATP-binding cassette (ABC) transporter complex"/>
    <property type="evidence" value="ECO:0007669"/>
    <property type="project" value="InterPro"/>
</dbReference>
<dbReference type="CDD" id="cd13640">
    <property type="entry name" value="PBP2_ChoX"/>
    <property type="match status" value="1"/>
</dbReference>
<feature type="domain" description="ABC-type glycine betaine transport system substrate-binding" evidence="2">
    <location>
        <begin position="30"/>
        <end position="280"/>
    </location>
</feature>
<name>A0A917Q0E5_9PSED</name>
<dbReference type="GO" id="GO:0022857">
    <property type="term" value="F:transmembrane transporter activity"/>
    <property type="evidence" value="ECO:0007669"/>
    <property type="project" value="InterPro"/>
</dbReference>
<sequence>MKKMMTSCALSLLVAGNAIAAEPAACQKPRIGVVGWTDVVATTAISEVLLEGLGYAPKQTVASQQIVFAGMQKKQLDFFLGYWNPIMTETITPFLKSGDLEVLKVNLDGAVATLAVPRKAYDAGLKTFADIAQFKDKLDGKIYGIEPGTGANTGIQKMIDSNQFGLGDFKLMESSEAGMLAAVNRADRRGEWVVFFGWAPHPMNVQMDMEYLTGSEDALGANDGAATVETVVAKGYTDQCPNVGQLLNNLTFTIEQESRLMQPIMDRKNPKAVATQWLKEHPDDLGKWLSGVTTFDGKDGAAAVKAHLAK</sequence>
<comment type="caution">
    <text evidence="3">The sequence shown here is derived from an EMBL/GenBank/DDBJ whole genome shotgun (WGS) entry which is preliminary data.</text>
</comment>
<reference evidence="3" key="2">
    <citation type="submission" date="2020-09" db="EMBL/GenBank/DDBJ databases">
        <authorList>
            <person name="Sun Q."/>
            <person name="Ohkuma M."/>
        </authorList>
    </citation>
    <scope>NUCLEOTIDE SEQUENCE</scope>
    <source>
        <strain evidence="3">JCM 30078</strain>
    </source>
</reference>
<reference evidence="3" key="1">
    <citation type="journal article" date="2014" name="Int. J. Syst. Evol. Microbiol.">
        <title>Complete genome sequence of Corynebacterium casei LMG S-19264T (=DSM 44701T), isolated from a smear-ripened cheese.</title>
        <authorList>
            <consortium name="US DOE Joint Genome Institute (JGI-PGF)"/>
            <person name="Walter F."/>
            <person name="Albersmeier A."/>
            <person name="Kalinowski J."/>
            <person name="Ruckert C."/>
        </authorList>
    </citation>
    <scope>NUCLEOTIDE SEQUENCE</scope>
    <source>
        <strain evidence="3">JCM 30078</strain>
    </source>
</reference>
<dbReference type="GO" id="GO:0033265">
    <property type="term" value="F:choline binding"/>
    <property type="evidence" value="ECO:0007669"/>
    <property type="project" value="InterPro"/>
</dbReference>